<evidence type="ECO:0000256" key="1">
    <source>
        <dbReference type="PROSITE-ProRule" id="PRU01211"/>
    </source>
</evidence>
<evidence type="ECO:0000313" key="5">
    <source>
        <dbReference type="Proteomes" id="UP000092445"/>
    </source>
</evidence>
<dbReference type="Pfam" id="PF01400">
    <property type="entry name" value="Astacin"/>
    <property type="match status" value="1"/>
</dbReference>
<dbReference type="SUPFAM" id="SSF55486">
    <property type="entry name" value="Metalloproteases ('zincins'), catalytic domain"/>
    <property type="match status" value="1"/>
</dbReference>
<dbReference type="SMART" id="SM00235">
    <property type="entry name" value="ZnMc"/>
    <property type="match status" value="1"/>
</dbReference>
<evidence type="ECO:0000313" key="4">
    <source>
        <dbReference type="EnsemblMetazoa" id="GPAI007235-PA"/>
    </source>
</evidence>
<dbReference type="VEuPathDB" id="VectorBase:GPAI007235"/>
<dbReference type="PRINTS" id="PR00480">
    <property type="entry name" value="ASTACIN"/>
</dbReference>
<dbReference type="InterPro" id="IPR024079">
    <property type="entry name" value="MetalloPept_cat_dom_sf"/>
</dbReference>
<keyword evidence="1 2" id="KW-0378">Hydrolase</keyword>
<dbReference type="InterPro" id="IPR034035">
    <property type="entry name" value="Astacin-like_dom"/>
</dbReference>
<keyword evidence="1 2" id="KW-0479">Metal-binding</keyword>
<feature type="active site" evidence="1">
    <location>
        <position position="147"/>
    </location>
</feature>
<protein>
    <recommendedName>
        <fullName evidence="2">Metalloendopeptidase</fullName>
        <ecNumber evidence="2">3.4.24.-</ecNumber>
    </recommendedName>
</protein>
<dbReference type="AlphaFoldDB" id="A0A1A9Z8S1"/>
<dbReference type="PROSITE" id="PS51864">
    <property type="entry name" value="ASTACIN"/>
    <property type="match status" value="1"/>
</dbReference>
<accession>A0A1A9Z8S1</accession>
<feature type="binding site" evidence="1">
    <location>
        <position position="150"/>
    </location>
    <ligand>
        <name>Zn(2+)</name>
        <dbReference type="ChEBI" id="CHEBI:29105"/>
        <note>catalytic</note>
    </ligand>
</feature>
<sequence>MRLYGVLLVLLFIDFGRSVPAQNYVEKDPELSAGYVEGDMVLNSRQRNGLRDEVWRWPNNTVYYKFFTVFDEDHHNYILRGMKIIEEISCIRFKEADATTPNYVNITGFVGGCYSEVGWLNEGAQTYNLEIYALDTGCFRLGTIVHEFLHTLGFFHMQSATNRDDYVHIVEGNIDPRNLHNFNKYNETQVNDFDQEYDYGSVLHYGPKAFSINGEDTIIPLYEDEAAGNMGQRLGMSEKDINKLNLMYRCPIEI</sequence>
<keyword evidence="1 2" id="KW-0482">Metalloprotease</keyword>
<dbReference type="EnsemblMetazoa" id="GPAI007235-RA">
    <property type="protein sequence ID" value="GPAI007235-PA"/>
    <property type="gene ID" value="GPAI007235"/>
</dbReference>
<dbReference type="Proteomes" id="UP000092445">
    <property type="component" value="Unassembled WGS sequence"/>
</dbReference>
<reference evidence="5" key="1">
    <citation type="submission" date="2014-03" db="EMBL/GenBank/DDBJ databases">
        <authorList>
            <person name="Aksoy S."/>
            <person name="Warren W."/>
            <person name="Wilson R.K."/>
        </authorList>
    </citation>
    <scope>NUCLEOTIDE SEQUENCE [LARGE SCALE GENOMIC DNA]</scope>
    <source>
        <strain evidence="5">IAEA</strain>
    </source>
</reference>
<proteinExistence type="predicted"/>
<keyword evidence="2" id="KW-0732">Signal</keyword>
<keyword evidence="5" id="KW-1185">Reference proteome</keyword>
<feature type="chain" id="PRO_5008445915" description="Metalloendopeptidase" evidence="2">
    <location>
        <begin position="19"/>
        <end position="254"/>
    </location>
</feature>
<dbReference type="GO" id="GO:0008270">
    <property type="term" value="F:zinc ion binding"/>
    <property type="evidence" value="ECO:0007669"/>
    <property type="project" value="UniProtKB-UniRule"/>
</dbReference>
<dbReference type="EC" id="3.4.24.-" evidence="2"/>
<feature type="signal peptide" evidence="2">
    <location>
        <begin position="1"/>
        <end position="18"/>
    </location>
</feature>
<dbReference type="PANTHER" id="PTHR10127:SF814">
    <property type="entry name" value="MEPRIN A SUBUNIT BETA"/>
    <property type="match status" value="1"/>
</dbReference>
<dbReference type="PANTHER" id="PTHR10127">
    <property type="entry name" value="DISCOIDIN, CUB, EGF, LAMININ , AND ZINC METALLOPROTEASE DOMAIN CONTAINING"/>
    <property type="match status" value="1"/>
</dbReference>
<feature type="binding site" evidence="1">
    <location>
        <position position="156"/>
    </location>
    <ligand>
        <name>Zn(2+)</name>
        <dbReference type="ChEBI" id="CHEBI:29105"/>
        <note>catalytic</note>
    </ligand>
</feature>
<feature type="domain" description="Peptidase M12A" evidence="3">
    <location>
        <begin position="48"/>
        <end position="251"/>
    </location>
</feature>
<reference evidence="4" key="2">
    <citation type="submission" date="2020-05" db="UniProtKB">
        <authorList>
            <consortium name="EnsemblMetazoa"/>
        </authorList>
    </citation>
    <scope>IDENTIFICATION</scope>
    <source>
        <strain evidence="4">IAEA</strain>
    </source>
</reference>
<evidence type="ECO:0000259" key="3">
    <source>
        <dbReference type="PROSITE" id="PS51864"/>
    </source>
</evidence>
<comment type="caution">
    <text evidence="1">Lacks conserved residue(s) required for the propagation of feature annotation.</text>
</comment>
<keyword evidence="1 2" id="KW-0645">Protease</keyword>
<dbReference type="InterPro" id="IPR001506">
    <property type="entry name" value="Peptidase_M12A"/>
</dbReference>
<comment type="cofactor">
    <cofactor evidence="1 2">
        <name>Zn(2+)</name>
        <dbReference type="ChEBI" id="CHEBI:29105"/>
    </cofactor>
    <text evidence="1 2">Binds 1 zinc ion per subunit.</text>
</comment>
<name>A0A1A9Z8S1_GLOPL</name>
<dbReference type="GO" id="GO:0006508">
    <property type="term" value="P:proteolysis"/>
    <property type="evidence" value="ECO:0007669"/>
    <property type="project" value="UniProtKB-KW"/>
</dbReference>
<dbReference type="CDD" id="cd04280">
    <property type="entry name" value="ZnMc_astacin_like"/>
    <property type="match status" value="1"/>
</dbReference>
<organism evidence="4 5">
    <name type="scientific">Glossina pallidipes</name>
    <name type="common">Tsetse fly</name>
    <dbReference type="NCBI Taxonomy" id="7398"/>
    <lineage>
        <taxon>Eukaryota</taxon>
        <taxon>Metazoa</taxon>
        <taxon>Ecdysozoa</taxon>
        <taxon>Arthropoda</taxon>
        <taxon>Hexapoda</taxon>
        <taxon>Insecta</taxon>
        <taxon>Pterygota</taxon>
        <taxon>Neoptera</taxon>
        <taxon>Endopterygota</taxon>
        <taxon>Diptera</taxon>
        <taxon>Brachycera</taxon>
        <taxon>Muscomorpha</taxon>
        <taxon>Hippoboscoidea</taxon>
        <taxon>Glossinidae</taxon>
        <taxon>Glossina</taxon>
    </lineage>
</organism>
<keyword evidence="1 2" id="KW-0862">Zinc</keyword>
<dbReference type="Gene3D" id="3.40.390.10">
    <property type="entry name" value="Collagenase (Catalytic Domain)"/>
    <property type="match status" value="1"/>
</dbReference>
<dbReference type="InterPro" id="IPR006026">
    <property type="entry name" value="Peptidase_Metallo"/>
</dbReference>
<dbReference type="FunFam" id="3.40.390.10:FF:000037">
    <property type="entry name" value="Metalloendopeptidase"/>
    <property type="match status" value="1"/>
</dbReference>
<dbReference type="STRING" id="7398.A0A1A9Z8S1"/>
<evidence type="ECO:0000256" key="2">
    <source>
        <dbReference type="RuleBase" id="RU361183"/>
    </source>
</evidence>
<dbReference type="GO" id="GO:0004222">
    <property type="term" value="F:metalloendopeptidase activity"/>
    <property type="evidence" value="ECO:0007669"/>
    <property type="project" value="UniProtKB-UniRule"/>
</dbReference>
<feature type="binding site" evidence="1">
    <location>
        <position position="146"/>
    </location>
    <ligand>
        <name>Zn(2+)</name>
        <dbReference type="ChEBI" id="CHEBI:29105"/>
        <note>catalytic</note>
    </ligand>
</feature>